<sequence length="93" mass="10475">MFWIAPQRRCIKRRTCRLLVSECRHCEWNVGLGVSAVVVSEMRLVCWSSLPAGRPTALVPVQKDCTTCDPAGLATELQFANRTLFVTQRVVKI</sequence>
<organism evidence="1">
    <name type="scientific">Timema monikensis</name>
    <dbReference type="NCBI Taxonomy" id="170555"/>
    <lineage>
        <taxon>Eukaryota</taxon>
        <taxon>Metazoa</taxon>
        <taxon>Ecdysozoa</taxon>
        <taxon>Arthropoda</taxon>
        <taxon>Hexapoda</taxon>
        <taxon>Insecta</taxon>
        <taxon>Pterygota</taxon>
        <taxon>Neoptera</taxon>
        <taxon>Polyneoptera</taxon>
        <taxon>Phasmatodea</taxon>
        <taxon>Timematodea</taxon>
        <taxon>Timematoidea</taxon>
        <taxon>Timematidae</taxon>
        <taxon>Timema</taxon>
    </lineage>
</organism>
<dbReference type="EMBL" id="OB793716">
    <property type="protein sequence ID" value="CAD7428344.1"/>
    <property type="molecule type" value="Genomic_DNA"/>
</dbReference>
<proteinExistence type="predicted"/>
<gene>
    <name evidence="1" type="ORF">TMSB3V08_LOCUS5156</name>
</gene>
<reference evidence="1" key="1">
    <citation type="submission" date="2020-11" db="EMBL/GenBank/DDBJ databases">
        <authorList>
            <person name="Tran Van P."/>
        </authorList>
    </citation>
    <scope>NUCLEOTIDE SEQUENCE</scope>
</reference>
<evidence type="ECO:0000313" key="1">
    <source>
        <dbReference type="EMBL" id="CAD7428344.1"/>
    </source>
</evidence>
<protein>
    <submittedName>
        <fullName evidence="1">Uncharacterized protein</fullName>
    </submittedName>
</protein>
<name>A0A7R9E943_9NEOP</name>
<accession>A0A7R9E943</accession>
<dbReference type="AlphaFoldDB" id="A0A7R9E943"/>